<dbReference type="Proteomes" id="UP001381693">
    <property type="component" value="Unassembled WGS sequence"/>
</dbReference>
<accession>A0AAN8XX55</accession>
<reference evidence="2 3" key="1">
    <citation type="submission" date="2023-11" db="EMBL/GenBank/DDBJ databases">
        <title>Halocaridina rubra genome assembly.</title>
        <authorList>
            <person name="Smith C."/>
        </authorList>
    </citation>
    <scope>NUCLEOTIDE SEQUENCE [LARGE SCALE GENOMIC DNA]</scope>
    <source>
        <strain evidence="2">EP-1</strain>
        <tissue evidence="2">Whole</tissue>
    </source>
</reference>
<keyword evidence="3" id="KW-1185">Reference proteome</keyword>
<evidence type="ECO:0000256" key="1">
    <source>
        <dbReference type="SAM" id="MobiDB-lite"/>
    </source>
</evidence>
<proteinExistence type="predicted"/>
<protein>
    <submittedName>
        <fullName evidence="2">Uncharacterized protein</fullName>
    </submittedName>
</protein>
<comment type="caution">
    <text evidence="2">The sequence shown here is derived from an EMBL/GenBank/DDBJ whole genome shotgun (WGS) entry which is preliminary data.</text>
</comment>
<dbReference type="AlphaFoldDB" id="A0AAN8XX55"/>
<feature type="compositionally biased region" description="Basic and acidic residues" evidence="1">
    <location>
        <begin position="44"/>
        <end position="53"/>
    </location>
</feature>
<organism evidence="2 3">
    <name type="scientific">Halocaridina rubra</name>
    <name type="common">Hawaiian red shrimp</name>
    <dbReference type="NCBI Taxonomy" id="373956"/>
    <lineage>
        <taxon>Eukaryota</taxon>
        <taxon>Metazoa</taxon>
        <taxon>Ecdysozoa</taxon>
        <taxon>Arthropoda</taxon>
        <taxon>Crustacea</taxon>
        <taxon>Multicrustacea</taxon>
        <taxon>Malacostraca</taxon>
        <taxon>Eumalacostraca</taxon>
        <taxon>Eucarida</taxon>
        <taxon>Decapoda</taxon>
        <taxon>Pleocyemata</taxon>
        <taxon>Caridea</taxon>
        <taxon>Atyoidea</taxon>
        <taxon>Atyidae</taxon>
        <taxon>Halocaridina</taxon>
    </lineage>
</organism>
<dbReference type="EMBL" id="JAXCGZ010000338">
    <property type="protein sequence ID" value="KAK7086149.1"/>
    <property type="molecule type" value="Genomic_DNA"/>
</dbReference>
<gene>
    <name evidence="2" type="ORF">SK128_018941</name>
</gene>
<name>A0AAN8XX55_HALRR</name>
<evidence type="ECO:0000313" key="3">
    <source>
        <dbReference type="Proteomes" id="UP001381693"/>
    </source>
</evidence>
<feature type="region of interest" description="Disordered" evidence="1">
    <location>
        <begin position="1"/>
        <end position="53"/>
    </location>
</feature>
<evidence type="ECO:0000313" key="2">
    <source>
        <dbReference type="EMBL" id="KAK7086149.1"/>
    </source>
</evidence>
<sequence length="71" mass="7714">MDRARAAPPPCGPTRVPDSKQLNSRRTGTDRPEAKPLVPGTSEEGNRGILKDDSFYCRNQTLGSVEQKSTA</sequence>